<dbReference type="InterPro" id="IPR003474">
    <property type="entry name" value="Glcn_transporter"/>
</dbReference>
<dbReference type="GO" id="GO:0015128">
    <property type="term" value="F:gluconate transmembrane transporter activity"/>
    <property type="evidence" value="ECO:0007669"/>
    <property type="project" value="InterPro"/>
</dbReference>
<feature type="transmembrane region" description="Helical" evidence="1">
    <location>
        <begin position="6"/>
        <end position="29"/>
    </location>
</feature>
<evidence type="ECO:0000313" key="3">
    <source>
        <dbReference type="Proteomes" id="UP000590647"/>
    </source>
</evidence>
<evidence type="ECO:0000256" key="1">
    <source>
        <dbReference type="SAM" id="Phobius"/>
    </source>
</evidence>
<accession>A0A7W9GZ19</accession>
<dbReference type="AlphaFoldDB" id="A0A7W9GZ19"/>
<keyword evidence="1" id="KW-0812">Transmembrane</keyword>
<keyword evidence="1" id="KW-1133">Transmembrane helix</keyword>
<reference evidence="2 3" key="1">
    <citation type="submission" date="2020-08" db="EMBL/GenBank/DDBJ databases">
        <title>Sequencing the genomes of 1000 actinobacteria strains.</title>
        <authorList>
            <person name="Klenk H.-P."/>
        </authorList>
    </citation>
    <scope>NUCLEOTIDE SEQUENCE [LARGE SCALE GENOMIC DNA]</scope>
    <source>
        <strain evidence="2 3">DSM 40084</strain>
    </source>
</reference>
<keyword evidence="1" id="KW-0472">Membrane</keyword>
<protein>
    <submittedName>
        <fullName evidence="2">Uncharacterized protein</fullName>
    </submittedName>
</protein>
<dbReference type="Pfam" id="PF02447">
    <property type="entry name" value="GntP_permease"/>
    <property type="match status" value="1"/>
</dbReference>
<organism evidence="2 3">
    <name type="scientific">Streptomyces caelestis</name>
    <dbReference type="NCBI Taxonomy" id="36816"/>
    <lineage>
        <taxon>Bacteria</taxon>
        <taxon>Bacillati</taxon>
        <taxon>Actinomycetota</taxon>
        <taxon>Actinomycetes</taxon>
        <taxon>Kitasatosporales</taxon>
        <taxon>Streptomycetaceae</taxon>
        <taxon>Streptomyces</taxon>
    </lineage>
</organism>
<name>A0A7W9GZ19_9ACTN</name>
<feature type="transmembrane region" description="Helical" evidence="1">
    <location>
        <begin position="41"/>
        <end position="65"/>
    </location>
</feature>
<keyword evidence="3" id="KW-1185">Reference proteome</keyword>
<sequence length="120" mass="11984">MSHTALLVIAVAGVAALLIDVALCGYFLGARGWDRARIAEVMGSALPPVAMVILGAGGVFGKVLVASSATRSPTSWNAPACPCCCRPFSQPVIGWLTGAAVITAGQGGGPAPTRPERPGG</sequence>
<proteinExistence type="predicted"/>
<dbReference type="GO" id="GO:0016020">
    <property type="term" value="C:membrane"/>
    <property type="evidence" value="ECO:0007669"/>
    <property type="project" value="InterPro"/>
</dbReference>
<comment type="caution">
    <text evidence="2">The sequence shown here is derived from an EMBL/GenBank/DDBJ whole genome shotgun (WGS) entry which is preliminary data.</text>
</comment>
<evidence type="ECO:0000313" key="2">
    <source>
        <dbReference type="EMBL" id="MBB5792637.1"/>
    </source>
</evidence>
<gene>
    <name evidence="2" type="ORF">HDA41_000601</name>
</gene>
<dbReference type="RefSeq" id="WP_230299680.1">
    <property type="nucleotide sequence ID" value="NZ_JACHNE010000001.1"/>
</dbReference>
<dbReference type="EMBL" id="JACHNE010000001">
    <property type="protein sequence ID" value="MBB5792637.1"/>
    <property type="molecule type" value="Genomic_DNA"/>
</dbReference>
<dbReference type="Proteomes" id="UP000590647">
    <property type="component" value="Unassembled WGS sequence"/>
</dbReference>